<comment type="caution">
    <text evidence="2">The sequence shown here is derived from an EMBL/GenBank/DDBJ whole genome shotgun (WGS) entry which is preliminary data.</text>
</comment>
<keyword evidence="3" id="KW-1185">Reference proteome</keyword>
<evidence type="ECO:0000256" key="1">
    <source>
        <dbReference type="SAM" id="Phobius"/>
    </source>
</evidence>
<reference evidence="2 3" key="1">
    <citation type="submission" date="2023-07" db="EMBL/GenBank/DDBJ databases">
        <title>Genomic Encyclopedia of Type Strains, Phase IV (KMG-IV): sequencing the most valuable type-strain genomes for metagenomic binning, comparative biology and taxonomic classification.</title>
        <authorList>
            <person name="Goeker M."/>
        </authorList>
    </citation>
    <scope>NUCLEOTIDE SEQUENCE [LARGE SCALE GENOMIC DNA]</scope>
    <source>
        <strain evidence="2 3">DSM 23837</strain>
    </source>
</reference>
<dbReference type="Proteomes" id="UP001223586">
    <property type="component" value="Unassembled WGS sequence"/>
</dbReference>
<evidence type="ECO:0000313" key="3">
    <source>
        <dbReference type="Proteomes" id="UP001223586"/>
    </source>
</evidence>
<keyword evidence="1" id="KW-0472">Membrane</keyword>
<dbReference type="EMBL" id="JAUSTT010000001">
    <property type="protein sequence ID" value="MDQ0174329.1"/>
    <property type="molecule type" value="Genomic_DNA"/>
</dbReference>
<dbReference type="Gene3D" id="3.30.70.1070">
    <property type="entry name" value="Sporulation related repeat"/>
    <property type="match status" value="1"/>
</dbReference>
<feature type="transmembrane region" description="Helical" evidence="1">
    <location>
        <begin position="95"/>
        <end position="115"/>
    </location>
</feature>
<protein>
    <submittedName>
        <fullName evidence="2">Stage II sporulation protein B</fullName>
    </submittedName>
</protein>
<accession>A0ABT9WM73</accession>
<sequence>MDKHSKTTCDNITIKISGKEMPISEEMKVHHWQVEKESAAAEEELLEQPFVTSASTDSSNEKLETFKRIHYVPPKKKKVNFLLGNRHEMLTGFLLSWKAAVTAIVIGLIFGFVMLKIAIYPGDFFAEQAVKKEKVVQHKKEENGTPTPQQTAAIQSMSVAVVQGGVFSSAEAAETTASVVKGKGLPAMVVEMNGQYYLYMIGAENLETAKELGDKIAAQNVEVYAKELAIAEKNIQVETKAEAEFLQLTHSLFLTMLEVETAGYFKRPINQEKLTAIEEKINKIKNIDQIKNKGIKSLQTEQLKSYQAFKQYLEAKTETEWIAAQQAQLNYLKQLISL</sequence>
<gene>
    <name evidence="2" type="ORF">J2S08_000160</name>
</gene>
<organism evidence="2 3">
    <name type="scientific">Bacillus chungangensis</name>
    <dbReference type="NCBI Taxonomy" id="587633"/>
    <lineage>
        <taxon>Bacteria</taxon>
        <taxon>Bacillati</taxon>
        <taxon>Bacillota</taxon>
        <taxon>Bacilli</taxon>
        <taxon>Bacillales</taxon>
        <taxon>Bacillaceae</taxon>
        <taxon>Bacillus</taxon>
    </lineage>
</organism>
<evidence type="ECO:0000313" key="2">
    <source>
        <dbReference type="EMBL" id="MDQ0174329.1"/>
    </source>
</evidence>
<keyword evidence="1" id="KW-0812">Transmembrane</keyword>
<name>A0ABT9WM73_9BACI</name>
<dbReference type="RefSeq" id="WP_307225703.1">
    <property type="nucleotide sequence ID" value="NZ_JAUSTT010000001.1"/>
</dbReference>
<proteinExistence type="predicted"/>
<dbReference type="InterPro" id="IPR036680">
    <property type="entry name" value="SPOR-like_sf"/>
</dbReference>
<keyword evidence="1" id="KW-1133">Transmembrane helix</keyword>